<dbReference type="VEuPathDB" id="FungiDB:ASPFODRAFT_189659"/>
<dbReference type="AlphaFoldDB" id="A0A1M3TGL3"/>
<sequence>MRCSTMCLFSDAKDCSDRIHHDKMEQVRTRVIEKISDTFNAVAKHQAAWIEPDIQKDLGVICEDLHITTAGTHQDKLSPVFFDPLGAHNVPSPHPTHDQGQKFVKEIFDNWDKPSPQPPTVTDQVYKLVDGIRDIFRTSRRDVMSETGRSLQLRTYANRIECGNITPDLIAEEFDGLFWVSPMDQFNKPHILLATFMKSEANDTLSKYETMVMLTVMLTRLQSDNCPDHSIIPIMIISVFPGLKLRILEAHYDYRGLVVRKSDFLSFANKDSAISSMDIVMSFMCSKMTGNTTDMNIMMDPVAEVPPALSDNSSQESRSREMESWSRGSLWRNVSHSIKTYISKIKNALNT</sequence>
<gene>
    <name evidence="1" type="ORF">ASPFODRAFT_189659</name>
</gene>
<organism evidence="1 2">
    <name type="scientific">Aspergillus luchuensis (strain CBS 106.47)</name>
    <dbReference type="NCBI Taxonomy" id="1137211"/>
    <lineage>
        <taxon>Eukaryota</taxon>
        <taxon>Fungi</taxon>
        <taxon>Dikarya</taxon>
        <taxon>Ascomycota</taxon>
        <taxon>Pezizomycotina</taxon>
        <taxon>Eurotiomycetes</taxon>
        <taxon>Eurotiomycetidae</taxon>
        <taxon>Eurotiales</taxon>
        <taxon>Aspergillaceae</taxon>
        <taxon>Aspergillus</taxon>
        <taxon>Aspergillus subgen. Circumdati</taxon>
    </lineage>
</organism>
<name>A0A1M3TGL3_ASPLC</name>
<protein>
    <submittedName>
        <fullName evidence="1">Uncharacterized protein</fullName>
    </submittedName>
</protein>
<accession>A0A1M3TGL3</accession>
<dbReference type="EMBL" id="KV878242">
    <property type="protein sequence ID" value="OJZ85881.1"/>
    <property type="molecule type" value="Genomic_DNA"/>
</dbReference>
<proteinExistence type="predicted"/>
<dbReference type="Proteomes" id="UP000184063">
    <property type="component" value="Unassembled WGS sequence"/>
</dbReference>
<reference evidence="2" key="1">
    <citation type="journal article" date="2017" name="Genome Biol.">
        <title>Comparative genomics reveals high biological diversity and specific adaptations in the industrially and medically important fungal genus Aspergillus.</title>
        <authorList>
            <person name="de Vries R.P."/>
            <person name="Riley R."/>
            <person name="Wiebenga A."/>
            <person name="Aguilar-Osorio G."/>
            <person name="Amillis S."/>
            <person name="Uchima C.A."/>
            <person name="Anderluh G."/>
            <person name="Asadollahi M."/>
            <person name="Askin M."/>
            <person name="Barry K."/>
            <person name="Battaglia E."/>
            <person name="Bayram O."/>
            <person name="Benocci T."/>
            <person name="Braus-Stromeyer S.A."/>
            <person name="Caldana C."/>
            <person name="Canovas D."/>
            <person name="Cerqueira G.C."/>
            <person name="Chen F."/>
            <person name="Chen W."/>
            <person name="Choi C."/>
            <person name="Clum A."/>
            <person name="Dos Santos R.A."/>
            <person name="Damasio A.R."/>
            <person name="Diallinas G."/>
            <person name="Emri T."/>
            <person name="Fekete E."/>
            <person name="Flipphi M."/>
            <person name="Freyberg S."/>
            <person name="Gallo A."/>
            <person name="Gournas C."/>
            <person name="Habgood R."/>
            <person name="Hainaut M."/>
            <person name="Harispe M.L."/>
            <person name="Henrissat B."/>
            <person name="Hilden K.S."/>
            <person name="Hope R."/>
            <person name="Hossain A."/>
            <person name="Karabika E."/>
            <person name="Karaffa L."/>
            <person name="Karanyi Z."/>
            <person name="Krasevec N."/>
            <person name="Kuo A."/>
            <person name="Kusch H."/>
            <person name="LaButti K."/>
            <person name="Lagendijk E.L."/>
            <person name="Lapidus A."/>
            <person name="Levasseur A."/>
            <person name="Lindquist E."/>
            <person name="Lipzen A."/>
            <person name="Logrieco A.F."/>
            <person name="MacCabe A."/>
            <person name="Maekelae M.R."/>
            <person name="Malavazi I."/>
            <person name="Melin P."/>
            <person name="Meyer V."/>
            <person name="Mielnichuk N."/>
            <person name="Miskei M."/>
            <person name="Molnar A.P."/>
            <person name="Mule G."/>
            <person name="Ngan C.Y."/>
            <person name="Orejas M."/>
            <person name="Orosz E."/>
            <person name="Ouedraogo J.P."/>
            <person name="Overkamp K.M."/>
            <person name="Park H.-S."/>
            <person name="Perrone G."/>
            <person name="Piumi F."/>
            <person name="Punt P.J."/>
            <person name="Ram A.F."/>
            <person name="Ramon A."/>
            <person name="Rauscher S."/>
            <person name="Record E."/>
            <person name="Riano-Pachon D.M."/>
            <person name="Robert V."/>
            <person name="Roehrig J."/>
            <person name="Ruller R."/>
            <person name="Salamov A."/>
            <person name="Salih N.S."/>
            <person name="Samson R.A."/>
            <person name="Sandor E."/>
            <person name="Sanguinetti M."/>
            <person name="Schuetze T."/>
            <person name="Sepcic K."/>
            <person name="Shelest E."/>
            <person name="Sherlock G."/>
            <person name="Sophianopoulou V."/>
            <person name="Squina F.M."/>
            <person name="Sun H."/>
            <person name="Susca A."/>
            <person name="Todd R.B."/>
            <person name="Tsang A."/>
            <person name="Unkles S.E."/>
            <person name="van de Wiele N."/>
            <person name="van Rossen-Uffink D."/>
            <person name="Oliveira J.V."/>
            <person name="Vesth T.C."/>
            <person name="Visser J."/>
            <person name="Yu J.-H."/>
            <person name="Zhou M."/>
            <person name="Andersen M.R."/>
            <person name="Archer D.B."/>
            <person name="Baker S.E."/>
            <person name="Benoit I."/>
            <person name="Brakhage A.A."/>
            <person name="Braus G.H."/>
            <person name="Fischer R."/>
            <person name="Frisvad J.C."/>
            <person name="Goldman G.H."/>
            <person name="Houbraken J."/>
            <person name="Oakley B."/>
            <person name="Pocsi I."/>
            <person name="Scazzocchio C."/>
            <person name="Seiboth B."/>
            <person name="vanKuyk P.A."/>
            <person name="Wortman J."/>
            <person name="Dyer P.S."/>
            <person name="Grigoriev I.V."/>
        </authorList>
    </citation>
    <scope>NUCLEOTIDE SEQUENCE [LARGE SCALE GENOMIC DNA]</scope>
    <source>
        <strain evidence="2">CBS 106.47</strain>
    </source>
</reference>
<evidence type="ECO:0000313" key="2">
    <source>
        <dbReference type="Proteomes" id="UP000184063"/>
    </source>
</evidence>
<dbReference type="OrthoDB" id="4177740at2759"/>
<evidence type="ECO:0000313" key="1">
    <source>
        <dbReference type="EMBL" id="OJZ85881.1"/>
    </source>
</evidence>